<organism evidence="2">
    <name type="scientific">marine sediment metagenome</name>
    <dbReference type="NCBI Taxonomy" id="412755"/>
    <lineage>
        <taxon>unclassified sequences</taxon>
        <taxon>metagenomes</taxon>
        <taxon>ecological metagenomes</taxon>
    </lineage>
</organism>
<comment type="caution">
    <text evidence="2">The sequence shown here is derived from an EMBL/GenBank/DDBJ whole genome shotgun (WGS) entry which is preliminary data.</text>
</comment>
<sequence>VNQALKDLRKAREDHRKTVESWRQHLGKSKAI</sequence>
<name>X1KFE2_9ZZZZ</name>
<dbReference type="EMBL" id="BARV01005958">
    <property type="protein sequence ID" value="GAI05767.1"/>
    <property type="molecule type" value="Genomic_DNA"/>
</dbReference>
<feature type="non-terminal residue" evidence="2">
    <location>
        <position position="1"/>
    </location>
</feature>
<gene>
    <name evidence="2" type="ORF">S06H3_12136</name>
</gene>
<evidence type="ECO:0000313" key="2">
    <source>
        <dbReference type="EMBL" id="GAI05767.1"/>
    </source>
</evidence>
<proteinExistence type="predicted"/>
<dbReference type="AlphaFoldDB" id="X1KFE2"/>
<protein>
    <submittedName>
        <fullName evidence="2">Uncharacterized protein</fullName>
    </submittedName>
</protein>
<reference evidence="2" key="1">
    <citation type="journal article" date="2014" name="Front. Microbiol.">
        <title>High frequency of phylogenetically diverse reductive dehalogenase-homologous genes in deep subseafloor sedimentary metagenomes.</title>
        <authorList>
            <person name="Kawai M."/>
            <person name="Futagami T."/>
            <person name="Toyoda A."/>
            <person name="Takaki Y."/>
            <person name="Nishi S."/>
            <person name="Hori S."/>
            <person name="Arai W."/>
            <person name="Tsubouchi T."/>
            <person name="Morono Y."/>
            <person name="Uchiyama I."/>
            <person name="Ito T."/>
            <person name="Fujiyama A."/>
            <person name="Inagaki F."/>
            <person name="Takami H."/>
        </authorList>
    </citation>
    <scope>NUCLEOTIDE SEQUENCE</scope>
    <source>
        <strain evidence="2">Expedition CK06-06</strain>
    </source>
</reference>
<feature type="compositionally biased region" description="Basic and acidic residues" evidence="1">
    <location>
        <begin position="1"/>
        <end position="23"/>
    </location>
</feature>
<accession>X1KFE2</accession>
<feature type="region of interest" description="Disordered" evidence="1">
    <location>
        <begin position="1"/>
        <end position="32"/>
    </location>
</feature>
<evidence type="ECO:0000256" key="1">
    <source>
        <dbReference type="SAM" id="MobiDB-lite"/>
    </source>
</evidence>